<proteinExistence type="predicted"/>
<feature type="chain" id="PRO_5006845268" evidence="2">
    <location>
        <begin position="19"/>
        <end position="123"/>
    </location>
</feature>
<gene>
    <name evidence="3" type="ORF">AUC43_11090</name>
</gene>
<feature type="region of interest" description="Disordered" evidence="1">
    <location>
        <begin position="79"/>
        <end position="123"/>
    </location>
</feature>
<dbReference type="Proteomes" id="UP000059542">
    <property type="component" value="Chromosome"/>
</dbReference>
<dbReference type="EMBL" id="CP013909">
    <property type="protein sequence ID" value="ALW85587.1"/>
    <property type="molecule type" value="Genomic_DNA"/>
</dbReference>
<dbReference type="STRING" id="1411621.AUC43_11090"/>
<evidence type="ECO:0000313" key="3">
    <source>
        <dbReference type="EMBL" id="ALW85587.1"/>
    </source>
</evidence>
<dbReference type="OrthoDB" id="885510at2"/>
<dbReference type="AlphaFoldDB" id="A0A0U3SYG3"/>
<reference evidence="3 4" key="1">
    <citation type="submission" date="2015-12" db="EMBL/GenBank/DDBJ databases">
        <authorList>
            <person name="Shamseldin A."/>
            <person name="Moawad H."/>
            <person name="Abd El-Rahim W.M."/>
            <person name="Sadowsky M.J."/>
        </authorList>
    </citation>
    <scope>NUCLEOTIDE SEQUENCE [LARGE SCALE GENOMIC DNA]</scope>
    <source>
        <strain evidence="3 4">DG5B</strain>
    </source>
</reference>
<organism evidence="3 4">
    <name type="scientific">Hymenobacter sedentarius</name>
    <dbReference type="NCBI Taxonomy" id="1411621"/>
    <lineage>
        <taxon>Bacteria</taxon>
        <taxon>Pseudomonadati</taxon>
        <taxon>Bacteroidota</taxon>
        <taxon>Cytophagia</taxon>
        <taxon>Cytophagales</taxon>
        <taxon>Hymenobacteraceae</taxon>
        <taxon>Hymenobacter</taxon>
    </lineage>
</organism>
<evidence type="ECO:0000313" key="4">
    <source>
        <dbReference type="Proteomes" id="UP000059542"/>
    </source>
</evidence>
<sequence length="123" mass="12694">MKLSSRSALALLLGTALAASLSSCDYHWSPGENTQYQHGFVNPPPAYHNIDVNRDSINYKQKAPAAGGVGSAAAIKNGTVQDQLNSAPAGKSTSSPQAPNGTMASPDKATNGTGNKNDMPQPK</sequence>
<keyword evidence="2" id="KW-0732">Signal</keyword>
<dbReference type="PROSITE" id="PS51257">
    <property type="entry name" value="PROKAR_LIPOPROTEIN"/>
    <property type="match status" value="1"/>
</dbReference>
<keyword evidence="4" id="KW-1185">Reference proteome</keyword>
<name>A0A0U3SYG3_9BACT</name>
<evidence type="ECO:0000256" key="1">
    <source>
        <dbReference type="SAM" id="MobiDB-lite"/>
    </source>
</evidence>
<dbReference type="RefSeq" id="WP_068193176.1">
    <property type="nucleotide sequence ID" value="NZ_CP013909.1"/>
</dbReference>
<protein>
    <submittedName>
        <fullName evidence="3">Uncharacterized protein</fullName>
    </submittedName>
</protein>
<feature type="signal peptide" evidence="2">
    <location>
        <begin position="1"/>
        <end position="18"/>
    </location>
</feature>
<evidence type="ECO:0000256" key="2">
    <source>
        <dbReference type="SAM" id="SignalP"/>
    </source>
</evidence>
<accession>A0A0U3SYG3</accession>
<dbReference type="KEGG" id="hyg:AUC43_11090"/>